<dbReference type="InterPro" id="IPR051396">
    <property type="entry name" value="Bact_Antivir_Def_Nuclease"/>
</dbReference>
<gene>
    <name evidence="2" type="ordered locus">Shel_20730</name>
</gene>
<dbReference type="InterPro" id="IPR027417">
    <property type="entry name" value="P-loop_NTPase"/>
</dbReference>
<dbReference type="Pfam" id="PF13476">
    <property type="entry name" value="AAA_23"/>
    <property type="match status" value="1"/>
</dbReference>
<dbReference type="EMBL" id="CP001684">
    <property type="protein sequence ID" value="ACV23084.1"/>
    <property type="molecule type" value="Genomic_DNA"/>
</dbReference>
<dbReference type="AlphaFoldDB" id="C7N849"/>
<dbReference type="InterPro" id="IPR003959">
    <property type="entry name" value="ATPase_AAA_core"/>
</dbReference>
<dbReference type="PANTHER" id="PTHR43581">
    <property type="entry name" value="ATP/GTP PHOSPHATASE"/>
    <property type="match status" value="1"/>
</dbReference>
<keyword evidence="3" id="KW-1185">Reference proteome</keyword>
<protein>
    <submittedName>
        <fullName evidence="2">Predicted ATPase</fullName>
    </submittedName>
</protein>
<dbReference type="InterPro" id="IPR038729">
    <property type="entry name" value="Rad50/SbcC_AAA"/>
</dbReference>
<accession>C7N849</accession>
<dbReference type="RefSeq" id="WP_012799184.1">
    <property type="nucleotide sequence ID" value="NC_013165.1"/>
</dbReference>
<dbReference type="eggNOG" id="COG3910">
    <property type="taxonomic scope" value="Bacteria"/>
</dbReference>
<evidence type="ECO:0000259" key="1">
    <source>
        <dbReference type="SMART" id="SM00382"/>
    </source>
</evidence>
<dbReference type="Pfam" id="PF13304">
    <property type="entry name" value="AAA_21"/>
    <property type="match status" value="1"/>
</dbReference>
<organism evidence="2 3">
    <name type="scientific">Slackia heliotrinireducens (strain ATCC 29202 / DSM 20476 / NCTC 11029 / RHS 1)</name>
    <name type="common">Peptococcus heliotrinreducens</name>
    <dbReference type="NCBI Taxonomy" id="471855"/>
    <lineage>
        <taxon>Bacteria</taxon>
        <taxon>Bacillati</taxon>
        <taxon>Actinomycetota</taxon>
        <taxon>Coriobacteriia</taxon>
        <taxon>Eggerthellales</taxon>
        <taxon>Eggerthellaceae</taxon>
        <taxon>Slackia</taxon>
    </lineage>
</organism>
<evidence type="ECO:0000313" key="2">
    <source>
        <dbReference type="EMBL" id="ACV23084.1"/>
    </source>
</evidence>
<dbReference type="Proteomes" id="UP000002026">
    <property type="component" value="Chromosome"/>
</dbReference>
<reference evidence="2 3" key="1">
    <citation type="journal article" date="2009" name="Stand. Genomic Sci.">
        <title>Complete genome sequence of Slackia heliotrinireducens type strain (RHS 1).</title>
        <authorList>
            <person name="Pukall R."/>
            <person name="Lapidus A."/>
            <person name="Nolan M."/>
            <person name="Copeland A."/>
            <person name="Glavina Del Rio T."/>
            <person name="Lucas S."/>
            <person name="Chen F."/>
            <person name="Tice H."/>
            <person name="Cheng J.F."/>
            <person name="Chertkov O."/>
            <person name="Bruce D."/>
            <person name="Goodwin L."/>
            <person name="Kuske C."/>
            <person name="Brettin T."/>
            <person name="Detter J.C."/>
            <person name="Han C."/>
            <person name="Pitluck S."/>
            <person name="Pati A."/>
            <person name="Mavrommatis K."/>
            <person name="Ivanova N."/>
            <person name="Ovchinnikova G."/>
            <person name="Chen A."/>
            <person name="Palaniappan K."/>
            <person name="Schneider S."/>
            <person name="Rohde M."/>
            <person name="Chain P."/>
            <person name="D'haeseleer P."/>
            <person name="Goker M."/>
            <person name="Bristow J."/>
            <person name="Eisen J.A."/>
            <person name="Markowitz V."/>
            <person name="Kyrpides N.C."/>
            <person name="Klenk H.P."/>
            <person name="Hugenholtz P."/>
        </authorList>
    </citation>
    <scope>NUCLEOTIDE SEQUENCE [LARGE SCALE GENOMIC DNA]</scope>
    <source>
        <strain evidence="3">ATCC 29202 / DSM 20476 / NCTC 11029 / RHS 1</strain>
    </source>
</reference>
<dbReference type="GO" id="GO:0005524">
    <property type="term" value="F:ATP binding"/>
    <property type="evidence" value="ECO:0007669"/>
    <property type="project" value="InterPro"/>
</dbReference>
<dbReference type="Gene3D" id="3.40.50.300">
    <property type="entry name" value="P-loop containing nucleotide triphosphate hydrolases"/>
    <property type="match status" value="2"/>
</dbReference>
<dbReference type="InterPro" id="IPR003593">
    <property type="entry name" value="AAA+_ATPase"/>
</dbReference>
<name>C7N849_SLAHD</name>
<dbReference type="GO" id="GO:0016887">
    <property type="term" value="F:ATP hydrolysis activity"/>
    <property type="evidence" value="ECO:0007669"/>
    <property type="project" value="InterPro"/>
</dbReference>
<dbReference type="GO" id="GO:0006302">
    <property type="term" value="P:double-strand break repair"/>
    <property type="evidence" value="ECO:0007669"/>
    <property type="project" value="InterPro"/>
</dbReference>
<feature type="domain" description="AAA+ ATPase" evidence="1">
    <location>
        <begin position="38"/>
        <end position="210"/>
    </location>
</feature>
<dbReference type="SMART" id="SM00382">
    <property type="entry name" value="AAA"/>
    <property type="match status" value="1"/>
</dbReference>
<dbReference type="KEGG" id="shi:Shel_20730"/>
<sequence>MYDMRYLLSCWVDWDALPAQSYVRGIPAIASMGTVNFAGNVTFFVGENGSGKSTLLEAIAMAFGFNLEGGTRNFAFSTYEHTTELGEALRTQRGGRRPQAGYYFKAETFLNVARMATIEYLDPRFNYAEMSHGEGFLAFMQSVKREGLFLMDEPEAALSPQRQLTLLLYLHQRAQTGSQFIIATHSPILLGLPGAQILRFDDAISECEYEETDPYQITKMFMDDREGFLHHLFDEG</sequence>
<dbReference type="PANTHER" id="PTHR43581:SF3">
    <property type="entry name" value="AAA+ ATPASE DOMAIN-CONTAINING PROTEIN"/>
    <property type="match status" value="1"/>
</dbReference>
<dbReference type="SUPFAM" id="SSF52540">
    <property type="entry name" value="P-loop containing nucleoside triphosphate hydrolases"/>
    <property type="match status" value="1"/>
</dbReference>
<evidence type="ECO:0000313" key="3">
    <source>
        <dbReference type="Proteomes" id="UP000002026"/>
    </source>
</evidence>
<proteinExistence type="predicted"/>
<dbReference type="HOGENOM" id="CLU_079631_2_0_11"/>